<dbReference type="GO" id="GO:0005506">
    <property type="term" value="F:iron ion binding"/>
    <property type="evidence" value="ECO:0007669"/>
    <property type="project" value="InterPro"/>
</dbReference>
<dbReference type="PANTHER" id="PTHR24296">
    <property type="entry name" value="CYTOCHROME P450"/>
    <property type="match status" value="1"/>
</dbReference>
<dbReference type="InterPro" id="IPR017972">
    <property type="entry name" value="Cyt_P450_CS"/>
</dbReference>
<comment type="cofactor">
    <cofactor evidence="1 8">
        <name>heme</name>
        <dbReference type="ChEBI" id="CHEBI:30413"/>
    </cofactor>
</comment>
<evidence type="ECO:0000256" key="4">
    <source>
        <dbReference type="ARBA" id="ARBA00022723"/>
    </source>
</evidence>
<comment type="similarity">
    <text evidence="2 9">Belongs to the cytochrome P450 family.</text>
</comment>
<evidence type="ECO:0000256" key="9">
    <source>
        <dbReference type="RuleBase" id="RU000461"/>
    </source>
</evidence>
<feature type="binding site" description="axial binding residue" evidence="8">
    <location>
        <position position="408"/>
    </location>
    <ligand>
        <name>heme</name>
        <dbReference type="ChEBI" id="CHEBI:30413"/>
    </ligand>
    <ligandPart>
        <name>Fe</name>
        <dbReference type="ChEBI" id="CHEBI:18248"/>
    </ligandPart>
</feature>
<keyword evidence="5 9" id="KW-0560">Oxidoreductase</keyword>
<dbReference type="InterPro" id="IPR001128">
    <property type="entry name" value="Cyt_P450"/>
</dbReference>
<evidence type="ECO:0000256" key="2">
    <source>
        <dbReference type="ARBA" id="ARBA00010617"/>
    </source>
</evidence>
<evidence type="ECO:0000256" key="5">
    <source>
        <dbReference type="ARBA" id="ARBA00023002"/>
    </source>
</evidence>
<gene>
    <name evidence="10" type="ORF">RGQ29_012160</name>
</gene>
<dbReference type="InterPro" id="IPR002401">
    <property type="entry name" value="Cyt_P450_E_grp-I"/>
</dbReference>
<sequence length="462" mass="53158">MAILLWDKSRTITNWPVVGMLPGLLQNASNVHEYAIWLLKQNGGTFKFKGPWFTNMTFMVTSDPRNIHHISSRKFFDVLGDGIFNSDSDSWTYQRKLLHTVLNDNKSKLFFEQFVKGKVEKSLIPVLDHDVFHRFTFDSACLVVLGFDPKCLSIEFPDVSYAKSFDQLEEFLLYRHIVPERLWKLQRRLQIGSEKKLSHAWKVFDEFVYECISTKREEVTLKKEELKFNLLTAIVMEEQEGEMSSNITKSDKFLRDTTINLLAAGSDTISAGLTWLFWLLATHPSVEAKILEEIKEHLLDNGKSKDLNIDKLSKLVYLHGAVCESLRLFPPVPFEHKCSVQSDILPSGHSIRPNTTMLFSLYSMGRMESIWGEDCLDFKPERWITEFGGIVHVPSFKFIAFNAGARTCLGKDIAFIQMKIIASAIIWKYHVHVVEDHPVSPSILVVLHMKHGLKVKISKRYV</sequence>
<evidence type="ECO:0000256" key="7">
    <source>
        <dbReference type="ARBA" id="ARBA00023033"/>
    </source>
</evidence>
<evidence type="ECO:0000313" key="10">
    <source>
        <dbReference type="EMBL" id="KAK4603533.1"/>
    </source>
</evidence>
<protein>
    <recommendedName>
        <fullName evidence="12">Cytochrome P450</fullName>
    </recommendedName>
</protein>
<dbReference type="Proteomes" id="UP001324115">
    <property type="component" value="Unassembled WGS sequence"/>
</dbReference>
<comment type="caution">
    <text evidence="10">The sequence shown here is derived from an EMBL/GenBank/DDBJ whole genome shotgun (WGS) entry which is preliminary data.</text>
</comment>
<dbReference type="GO" id="GO:0006629">
    <property type="term" value="P:lipid metabolic process"/>
    <property type="evidence" value="ECO:0007669"/>
    <property type="project" value="UniProtKB-ARBA"/>
</dbReference>
<dbReference type="SUPFAM" id="SSF48264">
    <property type="entry name" value="Cytochrome P450"/>
    <property type="match status" value="1"/>
</dbReference>
<evidence type="ECO:0000256" key="6">
    <source>
        <dbReference type="ARBA" id="ARBA00023004"/>
    </source>
</evidence>
<keyword evidence="11" id="KW-1185">Reference proteome</keyword>
<dbReference type="PRINTS" id="PR00463">
    <property type="entry name" value="EP450I"/>
</dbReference>
<keyword evidence="3 8" id="KW-0349">Heme</keyword>
<keyword evidence="6 8" id="KW-0408">Iron</keyword>
<dbReference type="AlphaFoldDB" id="A0AAN7J3A7"/>
<dbReference type="PRINTS" id="PR00385">
    <property type="entry name" value="P450"/>
</dbReference>
<evidence type="ECO:0000256" key="8">
    <source>
        <dbReference type="PIRSR" id="PIRSR602401-1"/>
    </source>
</evidence>
<dbReference type="GO" id="GO:0004497">
    <property type="term" value="F:monooxygenase activity"/>
    <property type="evidence" value="ECO:0007669"/>
    <property type="project" value="UniProtKB-KW"/>
</dbReference>
<evidence type="ECO:0008006" key="12">
    <source>
        <dbReference type="Google" id="ProtNLM"/>
    </source>
</evidence>
<evidence type="ECO:0000256" key="3">
    <source>
        <dbReference type="ARBA" id="ARBA00022617"/>
    </source>
</evidence>
<organism evidence="10 11">
    <name type="scientific">Quercus rubra</name>
    <name type="common">Northern red oak</name>
    <name type="synonym">Quercus borealis</name>
    <dbReference type="NCBI Taxonomy" id="3512"/>
    <lineage>
        <taxon>Eukaryota</taxon>
        <taxon>Viridiplantae</taxon>
        <taxon>Streptophyta</taxon>
        <taxon>Embryophyta</taxon>
        <taxon>Tracheophyta</taxon>
        <taxon>Spermatophyta</taxon>
        <taxon>Magnoliopsida</taxon>
        <taxon>eudicotyledons</taxon>
        <taxon>Gunneridae</taxon>
        <taxon>Pentapetalae</taxon>
        <taxon>rosids</taxon>
        <taxon>fabids</taxon>
        <taxon>Fagales</taxon>
        <taxon>Fagaceae</taxon>
        <taxon>Quercus</taxon>
    </lineage>
</organism>
<evidence type="ECO:0000313" key="11">
    <source>
        <dbReference type="Proteomes" id="UP001324115"/>
    </source>
</evidence>
<dbReference type="Gene3D" id="1.10.630.10">
    <property type="entry name" value="Cytochrome P450"/>
    <property type="match status" value="1"/>
</dbReference>
<name>A0AAN7J3A7_QUERU</name>
<reference evidence="10 11" key="1">
    <citation type="journal article" date="2023" name="G3 (Bethesda)">
        <title>A haplotype-resolved chromosome-scale genome for Quercus rubra L. provides insights into the genetics of adaptive traits for red oak species.</title>
        <authorList>
            <person name="Kapoor B."/>
            <person name="Jenkins J."/>
            <person name="Schmutz J."/>
            <person name="Zhebentyayeva T."/>
            <person name="Kuelheim C."/>
            <person name="Coggeshall M."/>
            <person name="Heim C."/>
            <person name="Lasky J.R."/>
            <person name="Leites L."/>
            <person name="Islam-Faridi N."/>
            <person name="Romero-Severson J."/>
            <person name="DeLeo V.L."/>
            <person name="Lucas S.M."/>
            <person name="Lazic D."/>
            <person name="Gailing O."/>
            <person name="Carlson J."/>
            <person name="Staton M."/>
        </authorList>
    </citation>
    <scope>NUCLEOTIDE SEQUENCE [LARGE SCALE GENOMIC DNA]</scope>
    <source>
        <strain evidence="10">Pseudo-F2</strain>
    </source>
</reference>
<dbReference type="CDD" id="cd11064">
    <property type="entry name" value="CYP86A"/>
    <property type="match status" value="1"/>
</dbReference>
<dbReference type="Pfam" id="PF00067">
    <property type="entry name" value="p450"/>
    <property type="match status" value="1"/>
</dbReference>
<dbReference type="EMBL" id="JAXUIC010000002">
    <property type="protein sequence ID" value="KAK4603533.1"/>
    <property type="molecule type" value="Genomic_DNA"/>
</dbReference>
<evidence type="ECO:0000256" key="1">
    <source>
        <dbReference type="ARBA" id="ARBA00001971"/>
    </source>
</evidence>
<dbReference type="GO" id="GO:0020037">
    <property type="term" value="F:heme binding"/>
    <property type="evidence" value="ECO:0007669"/>
    <property type="project" value="InterPro"/>
</dbReference>
<proteinExistence type="inferred from homology"/>
<dbReference type="PROSITE" id="PS00086">
    <property type="entry name" value="CYTOCHROME_P450"/>
    <property type="match status" value="1"/>
</dbReference>
<keyword evidence="4 8" id="KW-0479">Metal-binding</keyword>
<accession>A0AAN7J3A7</accession>
<keyword evidence="7 9" id="KW-0503">Monooxygenase</keyword>
<dbReference type="InterPro" id="IPR036396">
    <property type="entry name" value="Cyt_P450_sf"/>
</dbReference>
<dbReference type="GO" id="GO:0016705">
    <property type="term" value="F:oxidoreductase activity, acting on paired donors, with incorporation or reduction of molecular oxygen"/>
    <property type="evidence" value="ECO:0007669"/>
    <property type="project" value="InterPro"/>
</dbReference>